<comment type="similarity">
    <text evidence="1">Belongs to the CSN12 family.</text>
</comment>
<protein>
    <submittedName>
        <fullName evidence="4">Piso0_003063 protein</fullName>
    </submittedName>
</protein>
<reference evidence="5" key="2">
    <citation type="journal article" date="2012" name="G3 (Bethesda)">
        <title>Pichia sorbitophila, an interspecies yeast hybrid reveals early steps of genome resolution following polyploidization.</title>
        <authorList>
            <person name="Leh Louis V."/>
            <person name="Despons L."/>
            <person name="Friedrich A."/>
            <person name="Martin T."/>
            <person name="Durrens P."/>
            <person name="Casaregola S."/>
            <person name="Neuveglise C."/>
            <person name="Fairhead C."/>
            <person name="Marck C."/>
            <person name="Cruz J.A."/>
            <person name="Straub M.L."/>
            <person name="Kugler V."/>
            <person name="Sacerdot C."/>
            <person name="Uzunov Z."/>
            <person name="Thierry A."/>
            <person name="Weiss S."/>
            <person name="Bleykasten C."/>
            <person name="De Montigny J."/>
            <person name="Jacques N."/>
            <person name="Jung P."/>
            <person name="Lemaire M."/>
            <person name="Mallet S."/>
            <person name="Morel G."/>
            <person name="Richard G.F."/>
            <person name="Sarkar A."/>
            <person name="Savel G."/>
            <person name="Schacherer J."/>
            <person name="Seret M.L."/>
            <person name="Talla E."/>
            <person name="Samson G."/>
            <person name="Jubin C."/>
            <person name="Poulain J."/>
            <person name="Vacherie B."/>
            <person name="Barbe V."/>
            <person name="Pelletier E."/>
            <person name="Sherman D.J."/>
            <person name="Westhof E."/>
            <person name="Weissenbach J."/>
            <person name="Baret P.V."/>
            <person name="Wincker P."/>
            <person name="Gaillardin C."/>
            <person name="Dujon B."/>
            <person name="Souciet J.L."/>
        </authorList>
    </citation>
    <scope>NUCLEOTIDE SEQUENCE [LARGE SCALE GENOMIC DNA]</scope>
    <source>
        <strain evidence="5">ATCC MYA-4447 / BCRC 22081 / CBS 7064 / NBRC 10061 / NRRL Y-12695</strain>
    </source>
</reference>
<evidence type="ECO:0000313" key="3">
    <source>
        <dbReference type="EMBL" id="CCE79970.1"/>
    </source>
</evidence>
<dbReference type="SMART" id="SM00753">
    <property type="entry name" value="PAM"/>
    <property type="match status" value="1"/>
</dbReference>
<dbReference type="EMBL" id="FO082053">
    <property type="protein sequence ID" value="CCE79970.1"/>
    <property type="molecule type" value="Genomic_DNA"/>
</dbReference>
<evidence type="ECO:0000313" key="5">
    <source>
        <dbReference type="Proteomes" id="UP000005222"/>
    </source>
</evidence>
<accession>G8YH33</accession>
<sequence length="436" mass="49520">MTGSLTEYIKCVKQSVEQRDTLKFKWCITINPGIEEGAARSKYPEPNDFDLYPLPERVQDVVRSYLKLTKSVYINNNIEQSFADLDEMVNKLNRFAETQTNWVNLALINACTELISVHSVLKDSTSKQETKRASNGESTDGSSLEKLASTINKSFKLSLNDKNLDISQSKRRDIYIFLGYLIKIYFKLGKLELASSVEKALHGTRFELPVIGPQMTSKRHVITYLYYSAILALDRSDFKAAEEKLSQAMTLVSCYKKPKNVTKQIEKILLVLFPLRLLNKGVFPSRDAWENVPNLRFLYLDNLFAAIKEGDLKKYTDSLEKFKTILLKNHIYILFIHLKSLCCLRIIKKAVVIVSEINSIDKPHIIPLSALQIALTFSDTRAHDNSSSIGYDLDRVECVLANLISSGRMKGYISHSNKCVVLSKTNAFPKLFANGY</sequence>
<gene>
    <name evidence="4" type="primary">Piso0_003063</name>
    <name evidence="3" type="ORF">GNLVRS01_PISO0G04076g</name>
    <name evidence="4" type="ORF">GNLVRS01_PISO0H04077g</name>
</gene>
<dbReference type="InParanoid" id="G8YH33"/>
<feature type="domain" description="PCI" evidence="2">
    <location>
        <begin position="222"/>
        <end position="427"/>
    </location>
</feature>
<keyword evidence="5" id="KW-1185">Reference proteome</keyword>
<dbReference type="GO" id="GO:0003723">
    <property type="term" value="F:RNA binding"/>
    <property type="evidence" value="ECO:0007669"/>
    <property type="project" value="InterPro"/>
</dbReference>
<dbReference type="PANTHER" id="PTHR12732">
    <property type="entry name" value="UNCHARACTERIZED PROTEASOME COMPONENT REGION PCI-CONTAINING"/>
    <property type="match status" value="1"/>
</dbReference>
<dbReference type="Pfam" id="PF01399">
    <property type="entry name" value="PCI"/>
    <property type="match status" value="1"/>
</dbReference>
<dbReference type="Proteomes" id="UP000005222">
    <property type="component" value="Chromosome H"/>
</dbReference>
<evidence type="ECO:0000259" key="2">
    <source>
        <dbReference type="PROSITE" id="PS50250"/>
    </source>
</evidence>
<dbReference type="eggNOG" id="KOG2688">
    <property type="taxonomic scope" value="Eukaryota"/>
</dbReference>
<dbReference type="Gene3D" id="1.10.10.10">
    <property type="entry name" value="Winged helix-like DNA-binding domain superfamily/Winged helix DNA-binding domain"/>
    <property type="match status" value="1"/>
</dbReference>
<evidence type="ECO:0000313" key="4">
    <source>
        <dbReference type="EMBL" id="CCE80735.1"/>
    </source>
</evidence>
<dbReference type="InterPro" id="IPR000717">
    <property type="entry name" value="PCI_dom"/>
</dbReference>
<name>G8YH33_PICSO</name>
<dbReference type="InterPro" id="IPR036388">
    <property type="entry name" value="WH-like_DNA-bd_sf"/>
</dbReference>
<organism evidence="4 5">
    <name type="scientific">Pichia sorbitophila (strain ATCC MYA-4447 / BCRC 22081 / CBS 7064 / NBRC 10061 / NRRL Y-12695)</name>
    <name type="common">Hybrid yeast</name>
    <dbReference type="NCBI Taxonomy" id="559304"/>
    <lineage>
        <taxon>Eukaryota</taxon>
        <taxon>Fungi</taxon>
        <taxon>Dikarya</taxon>
        <taxon>Ascomycota</taxon>
        <taxon>Saccharomycotina</taxon>
        <taxon>Pichiomycetes</taxon>
        <taxon>Debaryomycetaceae</taxon>
        <taxon>Millerozyma</taxon>
    </lineage>
</organism>
<dbReference type="EMBL" id="FO082052">
    <property type="protein sequence ID" value="CCE80735.1"/>
    <property type="molecule type" value="Genomic_DNA"/>
</dbReference>
<dbReference type="PROSITE" id="PS50250">
    <property type="entry name" value="PCI"/>
    <property type="match status" value="1"/>
</dbReference>
<dbReference type="FunCoup" id="G8YH33">
    <property type="interactions" value="1507"/>
</dbReference>
<dbReference type="InterPro" id="IPR045114">
    <property type="entry name" value="Csn12-like"/>
</dbReference>
<proteinExistence type="inferred from homology"/>
<reference evidence="4" key="1">
    <citation type="submission" date="2011-10" db="EMBL/GenBank/DDBJ databases">
        <authorList>
            <person name="Genoscope - CEA"/>
        </authorList>
    </citation>
    <scope>NUCLEOTIDE SEQUENCE</scope>
</reference>
<dbReference type="AlphaFoldDB" id="G8YH33"/>
<dbReference type="GO" id="GO:0003690">
    <property type="term" value="F:double-stranded DNA binding"/>
    <property type="evidence" value="ECO:0007669"/>
    <property type="project" value="InterPro"/>
</dbReference>
<dbReference type="Proteomes" id="UP000005222">
    <property type="component" value="Chromosome G"/>
</dbReference>
<dbReference type="OrthoDB" id="10252687at2759"/>
<dbReference type="HOGENOM" id="CLU_031567_2_1_1"/>
<evidence type="ECO:0000256" key="1">
    <source>
        <dbReference type="ARBA" id="ARBA00025771"/>
    </source>
</evidence>
<dbReference type="PANTHER" id="PTHR12732:SF0">
    <property type="entry name" value="PCI DOMAIN-CONTAINING PROTEIN 2"/>
    <property type="match status" value="1"/>
</dbReference>
<dbReference type="STRING" id="559304.G8YH33"/>